<keyword evidence="3" id="KW-0333">Golgi apparatus</keyword>
<evidence type="ECO:0000313" key="8">
    <source>
        <dbReference type="EMBL" id="CAH1773233.1"/>
    </source>
</evidence>
<gene>
    <name evidence="8" type="ORF">OFUS_LOCUS857</name>
</gene>
<feature type="domain" description="Trs120/TRAPPC9 first Ig-like" evidence="7">
    <location>
        <begin position="670"/>
        <end position="801"/>
    </location>
</feature>
<protein>
    <submittedName>
        <fullName evidence="8">Uncharacterized protein</fullName>
    </submittedName>
</protein>
<dbReference type="InterPro" id="IPR058565">
    <property type="entry name" value="Ig_TRAPPC9_Trs120_1st"/>
</dbReference>
<sequence>MSFPDYSQKVEDHQNLLVLVKHIGTQLKSRSFNKVYERISRVQHVRIQEQARNIWLRYKKAYPPDNNDWGDFQAHRKVLGLICVGYCTSESELEYLYTMYDRTQKQYESTLFDHRLMVFGLGKDGKALPKNENENLEVKPRSLSTVSNSSGNISTETNDNGFQKTTENVKTSYSDSDIINENSNFTTDDKNDKKQVSSDRLEVTSHPLSQLGKSDSSDDLDTLENQDDPDQGQGDSGSGDRSRSSTGSSSGSGSINSKTQVWFYAHVDDCSDIEAKIRDFASSLFWVLESKRLDRSAEKLERMPLLAAPYERREFVGIDTESRSYRKKCQGRLRKYLGDLCLLAGLPAEAVLHYQTCLDSLRSVNDSLWLAAAYEGLCAASVIVNYPRTERPTSFSRNLSFSTRRGISAMQKATFSPGSIRARSSNPLQSQNGLDSFNAKTKNCLMPDDIIDKYKEAIVHYSKIKQAGIIEMEASIKACRVLILQLKYLEASDFLQNVVYINIQQSDEEKIQRYSTLSSLYSQIGFQRKAAFFRRVAAMQCVAPSNPKPAWLQCYNLLLQALNGYKISLDPSEFPRAYPSGWPVIQLRVLHELVYSARRMGNPAIAIRHITHLLHGMFDSLTEQDKKEITSILESYTAKCEGSAQPLALDNGTILPAIPLTKFPLVKHFEVMPLAPHMRPVKLKQSASINKLGDNPFIFSPINFSTQSSQHEDLSSKEDLDFQWVEGDVCEVCLQVYNPMPTELKVTSLGLMTDVVAFECFPASMTLPPESGPYPVKILGTPRENGELKLVGYTTHVFGVKSNCRLRSLSHLKYPYYNINIIPPLPRVQVMSSLPKSGSFSSCRGSANIVSSTSVVLYMGESKECQITLKNVGNETVESVDLHLESSCSKDSLDKVLVWNHENLQSQLPIEKDNQAAFTVYMHGLHNMHVDIGQKQFIQNQPVVSHNNAADQNKTMNYEGLLQFKYSGGEGMVEGYCRQCAVSINIEIKPCLIVKECHVTPHSSRRCNLFVSLTNATSEEVIIFYDMKSIVLQSGQTGRLSLLIERCMLVQFNDSSGSPIHSDMHTSSTSGLSVQSAISLAHSNVASQFNTSVSQQIAELVNIRWLISCNNTSGVLHLDHLEWTQDQISLIQLPPVQWDVRVNGTPHEEGVRHQFTVGDLVNIEVDLINSADCSIQECVVCLKCLQDCQMEGKDASCSGIIPGGSPSHFFKQIEGNSTVNHACSFILCEAGYFKMAATCSGYLGNSAIKDTWTMEPSIEVKVKACDI</sequence>
<dbReference type="InterPro" id="IPR013935">
    <property type="entry name" value="Trs120_TRAPPC9"/>
</dbReference>
<feature type="domain" description="Trs120/TRAPPC9 N-terminal" evidence="5">
    <location>
        <begin position="69"/>
        <end position="387"/>
    </location>
</feature>
<organism evidence="8 9">
    <name type="scientific">Owenia fusiformis</name>
    <name type="common">Polychaete worm</name>
    <dbReference type="NCBI Taxonomy" id="6347"/>
    <lineage>
        <taxon>Eukaryota</taxon>
        <taxon>Metazoa</taxon>
        <taxon>Spiralia</taxon>
        <taxon>Lophotrochozoa</taxon>
        <taxon>Annelida</taxon>
        <taxon>Polychaeta</taxon>
        <taxon>Sedentaria</taxon>
        <taxon>Canalipalpata</taxon>
        <taxon>Sabellida</taxon>
        <taxon>Oweniida</taxon>
        <taxon>Oweniidae</taxon>
        <taxon>Owenia</taxon>
    </lineage>
</organism>
<dbReference type="PANTHER" id="PTHR21512:SF5">
    <property type="entry name" value="TRAFFICKING PROTEIN PARTICLE COMPLEX SUBUNIT 9"/>
    <property type="match status" value="1"/>
</dbReference>
<dbReference type="PANTHER" id="PTHR21512">
    <property type="entry name" value="TRAFFICKING PROTEIN PARTICLE COMPLEX SUBUNIT 9"/>
    <property type="match status" value="1"/>
</dbReference>
<dbReference type="InterPro" id="IPR058564">
    <property type="entry name" value="TPR_TRAPPC9_Trs120"/>
</dbReference>
<evidence type="ECO:0000256" key="3">
    <source>
        <dbReference type="ARBA" id="ARBA00023034"/>
    </source>
</evidence>
<reference evidence="8" key="1">
    <citation type="submission" date="2022-03" db="EMBL/GenBank/DDBJ databases">
        <authorList>
            <person name="Martin C."/>
        </authorList>
    </citation>
    <scope>NUCLEOTIDE SEQUENCE</scope>
</reference>
<dbReference type="Proteomes" id="UP000749559">
    <property type="component" value="Unassembled WGS sequence"/>
</dbReference>
<dbReference type="GO" id="GO:0005802">
    <property type="term" value="C:trans-Golgi network"/>
    <property type="evidence" value="ECO:0007669"/>
    <property type="project" value="TreeGrafter"/>
</dbReference>
<evidence type="ECO:0000256" key="2">
    <source>
        <dbReference type="ARBA" id="ARBA00008459"/>
    </source>
</evidence>
<feature type="compositionally biased region" description="Acidic residues" evidence="4">
    <location>
        <begin position="217"/>
        <end position="230"/>
    </location>
</feature>
<dbReference type="EMBL" id="CAIIXF020000001">
    <property type="protein sequence ID" value="CAH1773233.1"/>
    <property type="molecule type" value="Genomic_DNA"/>
</dbReference>
<feature type="compositionally biased region" description="Low complexity" evidence="4">
    <location>
        <begin position="244"/>
        <end position="254"/>
    </location>
</feature>
<evidence type="ECO:0000256" key="1">
    <source>
        <dbReference type="ARBA" id="ARBA00004555"/>
    </source>
</evidence>
<feature type="compositionally biased region" description="Basic and acidic residues" evidence="4">
    <location>
        <begin position="129"/>
        <end position="140"/>
    </location>
</feature>
<evidence type="ECO:0000259" key="6">
    <source>
        <dbReference type="Pfam" id="PF26251"/>
    </source>
</evidence>
<proteinExistence type="inferred from homology"/>
<dbReference type="Pfam" id="PF26254">
    <property type="entry name" value="Ig_TRAPPC9-Trs120_1st"/>
    <property type="match status" value="1"/>
</dbReference>
<evidence type="ECO:0000259" key="5">
    <source>
        <dbReference type="Pfam" id="PF08626"/>
    </source>
</evidence>
<name>A0A8J1UB34_OWEFU</name>
<dbReference type="Pfam" id="PF26251">
    <property type="entry name" value="TPR_TRAPPC9-Trs120"/>
    <property type="match status" value="1"/>
</dbReference>
<evidence type="ECO:0000313" key="9">
    <source>
        <dbReference type="Proteomes" id="UP000749559"/>
    </source>
</evidence>
<feature type="domain" description="Trs120/TRAPPC9 TPR region" evidence="6">
    <location>
        <begin position="509"/>
        <end position="632"/>
    </location>
</feature>
<feature type="region of interest" description="Disordered" evidence="4">
    <location>
        <begin position="129"/>
        <end position="255"/>
    </location>
</feature>
<evidence type="ECO:0000256" key="4">
    <source>
        <dbReference type="SAM" id="MobiDB-lite"/>
    </source>
</evidence>
<dbReference type="OrthoDB" id="27962at2759"/>
<comment type="similarity">
    <text evidence="2">Belongs to the NIBP family.</text>
</comment>
<dbReference type="AlphaFoldDB" id="A0A8J1UB34"/>
<comment type="caution">
    <text evidence="8">The sequence shown here is derived from an EMBL/GenBank/DDBJ whole genome shotgun (WGS) entry which is preliminary data.</text>
</comment>
<keyword evidence="9" id="KW-1185">Reference proteome</keyword>
<evidence type="ECO:0000259" key="7">
    <source>
        <dbReference type="Pfam" id="PF26254"/>
    </source>
</evidence>
<comment type="subcellular location">
    <subcellularLocation>
        <location evidence="1">Golgi apparatus</location>
    </subcellularLocation>
</comment>
<feature type="compositionally biased region" description="Basic and acidic residues" evidence="4">
    <location>
        <begin position="187"/>
        <end position="203"/>
    </location>
</feature>
<feature type="compositionally biased region" description="Polar residues" evidence="4">
    <location>
        <begin position="142"/>
        <end position="186"/>
    </location>
</feature>
<dbReference type="InterPro" id="IPR058563">
    <property type="entry name" value="Trs120_TRAPPC9_N"/>
</dbReference>
<dbReference type="Pfam" id="PF08626">
    <property type="entry name" value="TRAPPC9-Trs120"/>
    <property type="match status" value="1"/>
</dbReference>
<accession>A0A8J1UB34</accession>